<dbReference type="PANTHER" id="PTHR43292">
    <property type="entry name" value="ACYL-COA DEHYDROGENASE"/>
    <property type="match status" value="1"/>
</dbReference>
<reference evidence="11" key="1">
    <citation type="submission" date="2020-05" db="EMBL/GenBank/DDBJ databases">
        <authorList>
            <person name="Chiriac C."/>
            <person name="Salcher M."/>
            <person name="Ghai R."/>
            <person name="Kavagutti S V."/>
        </authorList>
    </citation>
    <scope>NUCLEOTIDE SEQUENCE</scope>
</reference>
<dbReference type="InterPro" id="IPR036250">
    <property type="entry name" value="AcylCo_DH-like_C"/>
</dbReference>
<evidence type="ECO:0000256" key="2">
    <source>
        <dbReference type="ARBA" id="ARBA00009347"/>
    </source>
</evidence>
<keyword evidence="3" id="KW-0285">Flavoprotein</keyword>
<evidence type="ECO:0000259" key="7">
    <source>
        <dbReference type="Pfam" id="PF02770"/>
    </source>
</evidence>
<dbReference type="InterPro" id="IPR037069">
    <property type="entry name" value="AcylCoA_DH/ox_N_sf"/>
</dbReference>
<name>A0A6J7FR12_9ZZZZ</name>
<dbReference type="Pfam" id="PF00441">
    <property type="entry name" value="Acyl-CoA_dh_1"/>
    <property type="match status" value="1"/>
</dbReference>
<comment type="cofactor">
    <cofactor evidence="1">
        <name>FAD</name>
        <dbReference type="ChEBI" id="CHEBI:57692"/>
    </cofactor>
</comment>
<dbReference type="InterPro" id="IPR009075">
    <property type="entry name" value="AcylCo_DH/oxidase_C"/>
</dbReference>
<dbReference type="Gene3D" id="1.20.140.10">
    <property type="entry name" value="Butyryl-CoA Dehydrogenase, subunit A, domain 3"/>
    <property type="match status" value="1"/>
</dbReference>
<comment type="similarity">
    <text evidence="2">Belongs to the acyl-CoA dehydrogenase family.</text>
</comment>
<dbReference type="Gene3D" id="1.10.540.10">
    <property type="entry name" value="Acyl-CoA dehydrogenase/oxidase, N-terminal domain"/>
    <property type="match status" value="1"/>
</dbReference>
<dbReference type="SUPFAM" id="SSF56645">
    <property type="entry name" value="Acyl-CoA dehydrogenase NM domain-like"/>
    <property type="match status" value="1"/>
</dbReference>
<dbReference type="PANTHER" id="PTHR43292:SF3">
    <property type="entry name" value="ACYL-COA DEHYDROGENASE FADE29"/>
    <property type="match status" value="1"/>
</dbReference>
<evidence type="ECO:0000256" key="4">
    <source>
        <dbReference type="ARBA" id="ARBA00022827"/>
    </source>
</evidence>
<protein>
    <submittedName>
        <fullName evidence="11">Unannotated protein</fullName>
    </submittedName>
</protein>
<evidence type="ECO:0000256" key="1">
    <source>
        <dbReference type="ARBA" id="ARBA00001974"/>
    </source>
</evidence>
<dbReference type="AlphaFoldDB" id="A0A6J7FR12"/>
<evidence type="ECO:0000259" key="6">
    <source>
        <dbReference type="Pfam" id="PF00441"/>
    </source>
</evidence>
<dbReference type="Gene3D" id="2.40.110.10">
    <property type="entry name" value="Butyryl-CoA Dehydrogenase, subunit A, domain 2"/>
    <property type="match status" value="1"/>
</dbReference>
<dbReference type="GO" id="GO:0050660">
    <property type="term" value="F:flavin adenine dinucleotide binding"/>
    <property type="evidence" value="ECO:0007669"/>
    <property type="project" value="InterPro"/>
</dbReference>
<dbReference type="EMBL" id="CAEZWR010000109">
    <property type="protein sequence ID" value="CAB4668769.1"/>
    <property type="molecule type" value="Genomic_DNA"/>
</dbReference>
<evidence type="ECO:0000313" key="9">
    <source>
        <dbReference type="EMBL" id="CAB4620519.1"/>
    </source>
</evidence>
<organism evidence="11">
    <name type="scientific">freshwater metagenome</name>
    <dbReference type="NCBI Taxonomy" id="449393"/>
    <lineage>
        <taxon>unclassified sequences</taxon>
        <taxon>metagenomes</taxon>
        <taxon>ecological metagenomes</taxon>
    </lineage>
</organism>
<evidence type="ECO:0000313" key="10">
    <source>
        <dbReference type="EMBL" id="CAB4668769.1"/>
    </source>
</evidence>
<gene>
    <name evidence="9" type="ORF">UFOPK1908_00746</name>
    <name evidence="10" type="ORF">UFOPK2282_00960</name>
    <name evidence="11" type="ORF">UFOPK3576_00211</name>
</gene>
<feature type="domain" description="Acyl-CoA oxidase/dehydrogenase middle" evidence="7">
    <location>
        <begin position="114"/>
        <end position="208"/>
    </location>
</feature>
<sequence>MDALLADLREFLANALPAWRAKWPNQDLWEAKLDWQRTMANGRWTTATWPEEFGGRGLGTMEMLAIEDVVAQYGAPQIPGMIGVKNVAPTLMRYGNEEQRKSVAKIANTDEFWCQGFSEPGAGSDLASLRTRAVIDGDEFVINGQKVWTSNGMYATHMQLLARTDPDAPKHKGISAIIVPINTPGLEVRPIKQINGGAEFAEVFFTDVRVPVANLIGPLHEGWNVTMNTLGHERAGVAVFAGRLEQRIRNLVEDVTKSDTVVSPIISDELAELYVESRVLGMMGRQMLAKIASGATPGSESSVIKMVWSELSQRVDTTVMELAGVDGITGDANDAKVGYLTARSATIAAGTSDIVKNIIGDRVLGLPRD</sequence>
<keyword evidence="4" id="KW-0274">FAD</keyword>
<dbReference type="FunFam" id="2.40.110.10:FF:000011">
    <property type="entry name" value="Acyl-CoA dehydrogenase FadE34"/>
    <property type="match status" value="1"/>
</dbReference>
<feature type="domain" description="Acyl-CoA dehydrogenase/oxidase N-terminal" evidence="8">
    <location>
        <begin position="3"/>
        <end position="102"/>
    </location>
</feature>
<dbReference type="Pfam" id="PF02771">
    <property type="entry name" value="Acyl-CoA_dh_N"/>
    <property type="match status" value="1"/>
</dbReference>
<evidence type="ECO:0000256" key="3">
    <source>
        <dbReference type="ARBA" id="ARBA00022630"/>
    </source>
</evidence>
<dbReference type="InterPro" id="IPR013786">
    <property type="entry name" value="AcylCoA_DH/ox_N"/>
</dbReference>
<dbReference type="Pfam" id="PF02770">
    <property type="entry name" value="Acyl-CoA_dh_M"/>
    <property type="match status" value="1"/>
</dbReference>
<evidence type="ECO:0000256" key="5">
    <source>
        <dbReference type="ARBA" id="ARBA00023002"/>
    </source>
</evidence>
<keyword evidence="5" id="KW-0560">Oxidoreductase</keyword>
<dbReference type="GO" id="GO:0005886">
    <property type="term" value="C:plasma membrane"/>
    <property type="evidence" value="ECO:0007669"/>
    <property type="project" value="TreeGrafter"/>
</dbReference>
<dbReference type="InterPro" id="IPR046373">
    <property type="entry name" value="Acyl-CoA_Oxase/DH_mid-dom_sf"/>
</dbReference>
<feature type="domain" description="Acyl-CoA dehydrogenase/oxidase C-terminal" evidence="6">
    <location>
        <begin position="221"/>
        <end position="364"/>
    </location>
</feature>
<dbReference type="SUPFAM" id="SSF47203">
    <property type="entry name" value="Acyl-CoA dehydrogenase C-terminal domain-like"/>
    <property type="match status" value="1"/>
</dbReference>
<evidence type="ECO:0000313" key="11">
    <source>
        <dbReference type="EMBL" id="CAB4896358.1"/>
    </source>
</evidence>
<dbReference type="InterPro" id="IPR052161">
    <property type="entry name" value="Mycobact_Acyl-CoA_DH"/>
</dbReference>
<proteinExistence type="inferred from homology"/>
<evidence type="ECO:0000259" key="8">
    <source>
        <dbReference type="Pfam" id="PF02771"/>
    </source>
</evidence>
<dbReference type="EMBL" id="CAEZVB010000028">
    <property type="protein sequence ID" value="CAB4620519.1"/>
    <property type="molecule type" value="Genomic_DNA"/>
</dbReference>
<dbReference type="InterPro" id="IPR009100">
    <property type="entry name" value="AcylCoA_DH/oxidase_NM_dom_sf"/>
</dbReference>
<dbReference type="GO" id="GO:0016627">
    <property type="term" value="F:oxidoreductase activity, acting on the CH-CH group of donors"/>
    <property type="evidence" value="ECO:0007669"/>
    <property type="project" value="InterPro"/>
</dbReference>
<dbReference type="EMBL" id="CAFBMO010000005">
    <property type="protein sequence ID" value="CAB4896358.1"/>
    <property type="molecule type" value="Genomic_DNA"/>
</dbReference>
<dbReference type="InterPro" id="IPR006091">
    <property type="entry name" value="Acyl-CoA_Oxase/DH_mid-dom"/>
</dbReference>
<accession>A0A6J7FR12</accession>